<dbReference type="PROSITE" id="PS50931">
    <property type="entry name" value="HTH_LYSR"/>
    <property type="match status" value="1"/>
</dbReference>
<dbReference type="InterPro" id="IPR036388">
    <property type="entry name" value="WH-like_DNA-bd_sf"/>
</dbReference>
<protein>
    <submittedName>
        <fullName evidence="6">LysR family transcriptional regulator</fullName>
    </submittedName>
</protein>
<evidence type="ECO:0000313" key="7">
    <source>
        <dbReference type="Proteomes" id="UP001595444"/>
    </source>
</evidence>
<dbReference type="InterPro" id="IPR000847">
    <property type="entry name" value="LysR_HTH_N"/>
</dbReference>
<keyword evidence="4" id="KW-0804">Transcription</keyword>
<sequence length="300" mass="33265">MDNRAGEMAVFVAAVENGGFSAAGRKLGMSPSAISKLVMRTEDRLGTPLLVRSTRNLQLTPEGALYMESARRILAQIEDAERLISTGKTAVPRGKLRVSTTVAFGERCLLPLVPKFLELYPKIELDISLIDSVIDLIDERTDIAVRSGPLRNSSLMARKLMEGGRVIVASPAYLEAHGTPQTPAALHNHNCLQFNFRRSMDEWPFRDPATGNTFSLPVPGTVFANNGIILNQLCRKDLGLVRLGRFHVEDDIKAGRLVPVLENYNPDDKEIIHAVYVGHEHLALRIRAFIDFLVDNIKYP</sequence>
<name>A0ABV7D8W8_9PROT</name>
<keyword evidence="3" id="KW-0238">DNA-binding</keyword>
<dbReference type="InterPro" id="IPR005119">
    <property type="entry name" value="LysR_subst-bd"/>
</dbReference>
<evidence type="ECO:0000256" key="3">
    <source>
        <dbReference type="ARBA" id="ARBA00023125"/>
    </source>
</evidence>
<dbReference type="SUPFAM" id="SSF53850">
    <property type="entry name" value="Periplasmic binding protein-like II"/>
    <property type="match status" value="1"/>
</dbReference>
<accession>A0ABV7D8W8</accession>
<evidence type="ECO:0000256" key="4">
    <source>
        <dbReference type="ARBA" id="ARBA00023163"/>
    </source>
</evidence>
<dbReference type="Pfam" id="PF03466">
    <property type="entry name" value="LysR_substrate"/>
    <property type="match status" value="1"/>
</dbReference>
<evidence type="ECO:0000256" key="1">
    <source>
        <dbReference type="ARBA" id="ARBA00009437"/>
    </source>
</evidence>
<comment type="caution">
    <text evidence="6">The sequence shown here is derived from an EMBL/GenBank/DDBJ whole genome shotgun (WGS) entry which is preliminary data.</text>
</comment>
<reference evidence="7" key="1">
    <citation type="journal article" date="2019" name="Int. J. Syst. Evol. Microbiol.">
        <title>The Global Catalogue of Microorganisms (GCM) 10K type strain sequencing project: providing services to taxonomists for standard genome sequencing and annotation.</title>
        <authorList>
            <consortium name="The Broad Institute Genomics Platform"/>
            <consortium name="The Broad Institute Genome Sequencing Center for Infectious Disease"/>
            <person name="Wu L."/>
            <person name="Ma J."/>
        </authorList>
    </citation>
    <scope>NUCLEOTIDE SEQUENCE [LARGE SCALE GENOMIC DNA]</scope>
    <source>
        <strain evidence="7">KCTC 62164</strain>
    </source>
</reference>
<evidence type="ECO:0000259" key="5">
    <source>
        <dbReference type="PROSITE" id="PS50931"/>
    </source>
</evidence>
<comment type="similarity">
    <text evidence="1">Belongs to the LysR transcriptional regulatory family.</text>
</comment>
<dbReference type="Pfam" id="PF00126">
    <property type="entry name" value="HTH_1"/>
    <property type="match status" value="1"/>
</dbReference>
<keyword evidence="7" id="KW-1185">Reference proteome</keyword>
<dbReference type="InterPro" id="IPR036390">
    <property type="entry name" value="WH_DNA-bd_sf"/>
</dbReference>
<dbReference type="SUPFAM" id="SSF46785">
    <property type="entry name" value="Winged helix' DNA-binding domain"/>
    <property type="match status" value="1"/>
</dbReference>
<keyword evidence="2" id="KW-0805">Transcription regulation</keyword>
<feature type="domain" description="HTH lysR-type" evidence="5">
    <location>
        <begin position="1"/>
        <end position="60"/>
    </location>
</feature>
<evidence type="ECO:0000313" key="6">
    <source>
        <dbReference type="EMBL" id="MFC3053627.1"/>
    </source>
</evidence>
<proteinExistence type="inferred from homology"/>
<dbReference type="Gene3D" id="1.10.10.10">
    <property type="entry name" value="Winged helix-like DNA-binding domain superfamily/Winged helix DNA-binding domain"/>
    <property type="match status" value="1"/>
</dbReference>
<organism evidence="6 7">
    <name type="scientific">Kordiimonas pumila</name>
    <dbReference type="NCBI Taxonomy" id="2161677"/>
    <lineage>
        <taxon>Bacteria</taxon>
        <taxon>Pseudomonadati</taxon>
        <taxon>Pseudomonadota</taxon>
        <taxon>Alphaproteobacteria</taxon>
        <taxon>Kordiimonadales</taxon>
        <taxon>Kordiimonadaceae</taxon>
        <taxon>Kordiimonas</taxon>
    </lineage>
</organism>
<dbReference type="Proteomes" id="UP001595444">
    <property type="component" value="Unassembled WGS sequence"/>
</dbReference>
<dbReference type="InterPro" id="IPR058163">
    <property type="entry name" value="LysR-type_TF_proteobact-type"/>
</dbReference>
<dbReference type="EMBL" id="JBHRSL010000028">
    <property type="protein sequence ID" value="MFC3053627.1"/>
    <property type="molecule type" value="Genomic_DNA"/>
</dbReference>
<dbReference type="PANTHER" id="PTHR30537">
    <property type="entry name" value="HTH-TYPE TRANSCRIPTIONAL REGULATOR"/>
    <property type="match status" value="1"/>
</dbReference>
<dbReference type="PANTHER" id="PTHR30537:SF71">
    <property type="entry name" value="TRANSCRIPTIONAL REGULATORY PROTEIN"/>
    <property type="match status" value="1"/>
</dbReference>
<gene>
    <name evidence="6" type="ORF">ACFOKA_17135</name>
</gene>
<dbReference type="RefSeq" id="WP_194214549.1">
    <property type="nucleotide sequence ID" value="NZ_CP061205.1"/>
</dbReference>
<evidence type="ECO:0000256" key="2">
    <source>
        <dbReference type="ARBA" id="ARBA00023015"/>
    </source>
</evidence>
<dbReference type="Gene3D" id="3.40.190.290">
    <property type="match status" value="1"/>
</dbReference>